<feature type="transmembrane region" description="Helical" evidence="1">
    <location>
        <begin position="36"/>
        <end position="56"/>
    </location>
</feature>
<gene>
    <name evidence="2" type="ORF">Dxin01_02180</name>
</gene>
<organism evidence="2 3">
    <name type="scientific">Deinococcus xinjiangensis</name>
    <dbReference type="NCBI Taxonomy" id="457454"/>
    <lineage>
        <taxon>Bacteria</taxon>
        <taxon>Thermotogati</taxon>
        <taxon>Deinococcota</taxon>
        <taxon>Deinococci</taxon>
        <taxon>Deinococcales</taxon>
        <taxon>Deinococcaceae</taxon>
        <taxon>Deinococcus</taxon>
    </lineage>
</organism>
<sequence>MNIPPEMKKILPVIILNSIILVYVFAEPTERNFPHLFQALLTLLLIQALIFLGMNWRRKP</sequence>
<keyword evidence="1" id="KW-0812">Transmembrane</keyword>
<evidence type="ECO:0000313" key="3">
    <source>
        <dbReference type="Proteomes" id="UP001458946"/>
    </source>
</evidence>
<evidence type="ECO:0000313" key="2">
    <source>
        <dbReference type="EMBL" id="GAA5502436.1"/>
    </source>
</evidence>
<keyword evidence="1" id="KW-0472">Membrane</keyword>
<protein>
    <submittedName>
        <fullName evidence="2">Uncharacterized protein</fullName>
    </submittedName>
</protein>
<keyword evidence="3" id="KW-1185">Reference proteome</keyword>
<dbReference type="EMBL" id="BAABRN010000023">
    <property type="protein sequence ID" value="GAA5502436.1"/>
    <property type="molecule type" value="Genomic_DNA"/>
</dbReference>
<comment type="caution">
    <text evidence="2">The sequence shown here is derived from an EMBL/GenBank/DDBJ whole genome shotgun (WGS) entry which is preliminary data.</text>
</comment>
<keyword evidence="1" id="KW-1133">Transmembrane helix</keyword>
<evidence type="ECO:0000256" key="1">
    <source>
        <dbReference type="SAM" id="Phobius"/>
    </source>
</evidence>
<accession>A0ABP9VCI6</accession>
<name>A0ABP9VCI6_9DEIO</name>
<dbReference type="Proteomes" id="UP001458946">
    <property type="component" value="Unassembled WGS sequence"/>
</dbReference>
<proteinExistence type="predicted"/>
<reference evidence="2 3" key="1">
    <citation type="submission" date="2024-02" db="EMBL/GenBank/DDBJ databases">
        <title>Deinococcus xinjiangensis NBRC 107630.</title>
        <authorList>
            <person name="Ichikawa N."/>
            <person name="Katano-Makiyama Y."/>
            <person name="Hidaka K."/>
        </authorList>
    </citation>
    <scope>NUCLEOTIDE SEQUENCE [LARGE SCALE GENOMIC DNA]</scope>
    <source>
        <strain evidence="2 3">NBRC 107630</strain>
    </source>
</reference>